<dbReference type="PROSITE" id="PS51007">
    <property type="entry name" value="CYTC"/>
    <property type="match status" value="1"/>
</dbReference>
<evidence type="ECO:0000256" key="3">
    <source>
        <dbReference type="ARBA" id="ARBA00022729"/>
    </source>
</evidence>
<dbReference type="Pfam" id="PF13517">
    <property type="entry name" value="FG-GAP_3"/>
    <property type="match status" value="3"/>
</dbReference>
<protein>
    <submittedName>
        <fullName evidence="7">Cytochrome c peroxidase</fullName>
    </submittedName>
</protein>
<keyword evidence="8" id="KW-1185">Reference proteome</keyword>
<dbReference type="SUPFAM" id="SSF69318">
    <property type="entry name" value="Integrin alpha N-terminal domain"/>
    <property type="match status" value="2"/>
</dbReference>
<evidence type="ECO:0000259" key="6">
    <source>
        <dbReference type="PROSITE" id="PS51007"/>
    </source>
</evidence>
<keyword evidence="7" id="KW-0560">Oxidoreductase</keyword>
<keyword evidence="7" id="KW-0575">Peroxidase</keyword>
<dbReference type="EMBL" id="SHKX01000011">
    <property type="protein sequence ID" value="RZU46900.1"/>
    <property type="molecule type" value="Genomic_DNA"/>
</dbReference>
<accession>A0A4Q7Z8S6</accession>
<name>A0A4Q7Z8S6_9GAMM</name>
<dbReference type="InterPro" id="IPR027039">
    <property type="entry name" value="Crtac1"/>
</dbReference>
<dbReference type="GO" id="GO:0009055">
    <property type="term" value="F:electron transfer activity"/>
    <property type="evidence" value="ECO:0007669"/>
    <property type="project" value="InterPro"/>
</dbReference>
<dbReference type="PANTHER" id="PTHR16026">
    <property type="entry name" value="CARTILAGE ACIDIC PROTEIN 1"/>
    <property type="match status" value="1"/>
</dbReference>
<dbReference type="GO" id="GO:0004601">
    <property type="term" value="F:peroxidase activity"/>
    <property type="evidence" value="ECO:0007669"/>
    <property type="project" value="UniProtKB-KW"/>
</dbReference>
<sequence length="1043" mass="112087">MVSAVVPEADPTAGRALPKISDAVPTLGRALFFSKSLSGDRDTACASCHHPLLAGTDSLSLPVGVNAVNPDLLGPGRTLLYVPTDDPVPGNGPNVPRNSPTTFNIALYDRAMFHDGRAFILDPDTKPNGAGQSIRTPDSLLQQADPLAGANLTEGQARFPVTSLFEMRGFGEFSTLSNDALRAAIVSRLKSNSQWVSRFKTAFNITGTPDQVVTFERVTKALSDYQRSQIFVSSPWLKYRQGDNAAITDLAKTGAKLFFKPISNGGAGCVSCHSGSHFTDEKFHVSGFPQLGRGKNTFGEDDGRREVTQSDSDIFAFRTPSLLNASRTAPFGHAGSFTTLYETIAYHVNPEAGLSTYDFSLKSLDQFRDLTVTYPRVKTNTQDVVAQFKKSPDYVLLNNPALTPTDISALVAFVQTLTDYRLADSSALQPWIASDVLGDNPDGQMLTPCFSNPGLGAACLNTGGGGTGTSTPADFNELSATGGVAIPPVTLAVSTRVLANAVNCPDGRGAVNQKQRRFVTATGALDFSHTFALNIDSYIREDNVSVNASNLAGLAVGDINADCWPDVVFASGLDGVVTYLNDQGKGWIPSSSLPKHIDAGLVTSLGIADIDGDYKSDVVYGNFLGQKLYILENRWPSFIIHDESQTNISPAHNTYGMAFGDYDNDGDVDMLTGHWTDKSNIARSGHLRENMGDWKFSSRDASKGLVGLVNSNDFSFSPNFADINNDGKLDILFTGDFKNSQVFINNGNGFTRTTDPTVITDENGMGAAVGDFDNDGDLDWFVGSIYGSKTPSIPVYGITGNRMYRNDGKGGLTDVTDSAGVRDGGWAWGTCAADFDNDGDLDIFQVNGYILPDQVVDYLLATFPGKEDESRLRELQNIYSVFLNDTSRLFINNGAGVFTEEAAAWGLDDTRQGRGISCLDVDRDGDIDIVTANHLDKPSLRLNQVAGRPDSHFLQVRLVGISPNTEALGARVYITVGGKTQMREVSLGSNYLGNNPAEVHFGTGTSTRIDELKIVWPGGSKTTVMTGVDADRFLVIGHPDIPR</sequence>
<dbReference type="AlphaFoldDB" id="A0A4Q7Z8S6"/>
<dbReference type="InterPro" id="IPR036909">
    <property type="entry name" value="Cyt_c-like_dom_sf"/>
</dbReference>
<dbReference type="Proteomes" id="UP000292423">
    <property type="component" value="Unassembled WGS sequence"/>
</dbReference>
<dbReference type="Gene3D" id="1.10.760.10">
    <property type="entry name" value="Cytochrome c-like domain"/>
    <property type="match status" value="2"/>
</dbReference>
<gene>
    <name evidence="7" type="ORF">EV700_1285</name>
</gene>
<keyword evidence="3" id="KW-0732">Signal</keyword>
<dbReference type="InterPro" id="IPR028994">
    <property type="entry name" value="Integrin_alpha_N"/>
</dbReference>
<evidence type="ECO:0000256" key="2">
    <source>
        <dbReference type="ARBA" id="ARBA00022723"/>
    </source>
</evidence>
<evidence type="ECO:0000313" key="8">
    <source>
        <dbReference type="Proteomes" id="UP000292423"/>
    </source>
</evidence>
<dbReference type="SUPFAM" id="SSF46626">
    <property type="entry name" value="Cytochrome c"/>
    <property type="match status" value="2"/>
</dbReference>
<keyword evidence="1 5" id="KW-0349">Heme</keyword>
<dbReference type="GO" id="GO:0046872">
    <property type="term" value="F:metal ion binding"/>
    <property type="evidence" value="ECO:0007669"/>
    <property type="project" value="UniProtKB-KW"/>
</dbReference>
<dbReference type="InterPro" id="IPR009056">
    <property type="entry name" value="Cyt_c-like_dom"/>
</dbReference>
<dbReference type="GO" id="GO:0020037">
    <property type="term" value="F:heme binding"/>
    <property type="evidence" value="ECO:0007669"/>
    <property type="project" value="InterPro"/>
</dbReference>
<dbReference type="PANTHER" id="PTHR16026:SF0">
    <property type="entry name" value="CARTILAGE ACIDIC PROTEIN 1"/>
    <property type="match status" value="1"/>
</dbReference>
<keyword evidence="4 5" id="KW-0408">Iron</keyword>
<dbReference type="Pfam" id="PF03150">
    <property type="entry name" value="CCP_MauG"/>
    <property type="match status" value="1"/>
</dbReference>
<evidence type="ECO:0000256" key="1">
    <source>
        <dbReference type="ARBA" id="ARBA00022617"/>
    </source>
</evidence>
<dbReference type="Pfam" id="PF07593">
    <property type="entry name" value="UnbV_ASPIC"/>
    <property type="match status" value="1"/>
</dbReference>
<dbReference type="InterPro" id="IPR011519">
    <property type="entry name" value="UnbV_ASPIC"/>
</dbReference>
<dbReference type="Gene3D" id="2.130.10.130">
    <property type="entry name" value="Integrin alpha, N-terminal"/>
    <property type="match status" value="2"/>
</dbReference>
<evidence type="ECO:0000256" key="4">
    <source>
        <dbReference type="ARBA" id="ARBA00023004"/>
    </source>
</evidence>
<keyword evidence="2 5" id="KW-0479">Metal-binding</keyword>
<evidence type="ECO:0000313" key="7">
    <source>
        <dbReference type="EMBL" id="RZU46900.1"/>
    </source>
</evidence>
<organism evidence="7 8">
    <name type="scientific">Fluviicoccus keumensis</name>
    <dbReference type="NCBI Taxonomy" id="1435465"/>
    <lineage>
        <taxon>Bacteria</taxon>
        <taxon>Pseudomonadati</taxon>
        <taxon>Pseudomonadota</taxon>
        <taxon>Gammaproteobacteria</taxon>
        <taxon>Moraxellales</taxon>
        <taxon>Moraxellaceae</taxon>
        <taxon>Fluviicoccus</taxon>
    </lineage>
</organism>
<evidence type="ECO:0000256" key="5">
    <source>
        <dbReference type="PROSITE-ProRule" id="PRU00433"/>
    </source>
</evidence>
<reference evidence="7 8" key="1">
    <citation type="submission" date="2019-02" db="EMBL/GenBank/DDBJ databases">
        <title>Genomic Encyclopedia of Type Strains, Phase IV (KMG-IV): sequencing the most valuable type-strain genomes for metagenomic binning, comparative biology and taxonomic classification.</title>
        <authorList>
            <person name="Goeker M."/>
        </authorList>
    </citation>
    <scope>NUCLEOTIDE SEQUENCE [LARGE SCALE GENOMIC DNA]</scope>
    <source>
        <strain evidence="7 8">DSM 105135</strain>
    </source>
</reference>
<proteinExistence type="predicted"/>
<dbReference type="InterPro" id="IPR013517">
    <property type="entry name" value="FG-GAP"/>
</dbReference>
<feature type="domain" description="Cytochrome c" evidence="6">
    <location>
        <begin position="249"/>
        <end position="418"/>
    </location>
</feature>
<dbReference type="InterPro" id="IPR004852">
    <property type="entry name" value="Di-haem_cyt_c_peroxidsae"/>
</dbReference>
<comment type="caution">
    <text evidence="7">The sequence shown here is derived from an EMBL/GenBank/DDBJ whole genome shotgun (WGS) entry which is preliminary data.</text>
</comment>